<dbReference type="PANTHER" id="PTHR13812:SF19">
    <property type="entry name" value="KETIMINE REDUCTASE MU-CRYSTALLIN"/>
    <property type="match status" value="1"/>
</dbReference>
<dbReference type="EMBL" id="MWPV01000004">
    <property type="protein sequence ID" value="OUL57368.1"/>
    <property type="molecule type" value="Genomic_DNA"/>
</dbReference>
<dbReference type="Gene3D" id="3.30.1780.10">
    <property type="entry name" value="ornithine cyclodeaminase, domain 1"/>
    <property type="match status" value="1"/>
</dbReference>
<organism evidence="2 3">
    <name type="scientific">Pseudoalteromonas ulvae</name>
    <dbReference type="NCBI Taxonomy" id="107327"/>
    <lineage>
        <taxon>Bacteria</taxon>
        <taxon>Pseudomonadati</taxon>
        <taxon>Pseudomonadota</taxon>
        <taxon>Gammaproteobacteria</taxon>
        <taxon>Alteromonadales</taxon>
        <taxon>Pseudoalteromonadaceae</taxon>
        <taxon>Pseudoalteromonas</taxon>
    </lineage>
</organism>
<dbReference type="GO" id="GO:0019752">
    <property type="term" value="P:carboxylic acid metabolic process"/>
    <property type="evidence" value="ECO:0007669"/>
    <property type="project" value="UniProtKB-ARBA"/>
</dbReference>
<dbReference type="PIRSF" id="PIRSF001439">
    <property type="entry name" value="CryM"/>
    <property type="match status" value="1"/>
</dbReference>
<dbReference type="NCBIfam" id="NF004793">
    <property type="entry name" value="PRK06141.1"/>
    <property type="match status" value="1"/>
</dbReference>
<accession>A0A244CP73</accession>
<dbReference type="OrthoDB" id="9809203at2"/>
<dbReference type="InterPro" id="IPR023401">
    <property type="entry name" value="ODC_N"/>
</dbReference>
<proteinExistence type="inferred from homology"/>
<sequence>MRVIDKQQVEASLDFPSLIAALDKGFSGQFSMPKRQVFELLPGDVAHNAFAVLPAWNEEVIGVKSFTYFPQNSNEGYESLYSKIMLFDRKHGVPLALVDGTTVTYWRTAAVSALASKYLSRENSQTLLFFGAGNLARFMIAAHLSVRPLTKVLVAARNQIKAEALIAQLEAIYPHIMFSLCGDVQSAVEEADIISCATGAKEPLFDGRWLKAGVHIDLIGNHHKDCRECDTQTVVRASVYLDSIVNVMNEAGELLLPIAEGAITEAHIKAQLADLCANKQYARRDENEITLFKSVGTALSDLIAAHTVYKKELAS</sequence>
<comment type="caution">
    <text evidence="2">The sequence shown here is derived from an EMBL/GenBank/DDBJ whole genome shotgun (WGS) entry which is preliminary data.</text>
</comment>
<dbReference type="InterPro" id="IPR036291">
    <property type="entry name" value="NAD(P)-bd_dom_sf"/>
</dbReference>
<protein>
    <submittedName>
        <fullName evidence="2">Ornithine cyclodeaminase</fullName>
    </submittedName>
</protein>
<dbReference type="GO" id="GO:0005737">
    <property type="term" value="C:cytoplasm"/>
    <property type="evidence" value="ECO:0007669"/>
    <property type="project" value="TreeGrafter"/>
</dbReference>
<dbReference type="AlphaFoldDB" id="A0A244CP73"/>
<dbReference type="PANTHER" id="PTHR13812">
    <property type="entry name" value="KETIMINE REDUCTASE MU-CRYSTALLIN"/>
    <property type="match status" value="1"/>
</dbReference>
<dbReference type="RefSeq" id="WP_086744825.1">
    <property type="nucleotide sequence ID" value="NZ_MWPV01000004.1"/>
</dbReference>
<dbReference type="GO" id="GO:0016491">
    <property type="term" value="F:oxidoreductase activity"/>
    <property type="evidence" value="ECO:0007669"/>
    <property type="project" value="UniProtKB-ARBA"/>
</dbReference>
<dbReference type="InterPro" id="IPR003462">
    <property type="entry name" value="ODC_Mu_crystall"/>
</dbReference>
<reference evidence="2 3" key="1">
    <citation type="submission" date="2017-02" db="EMBL/GenBank/DDBJ databases">
        <title>Pseudoalteromonas ulvae TC14 Genome.</title>
        <authorList>
            <person name="Molmeret M."/>
        </authorList>
    </citation>
    <scope>NUCLEOTIDE SEQUENCE [LARGE SCALE GENOMIC DNA]</scope>
    <source>
        <strain evidence="2">TC14</strain>
    </source>
</reference>
<name>A0A244CP73_PSEDV</name>
<evidence type="ECO:0000313" key="3">
    <source>
        <dbReference type="Proteomes" id="UP000194841"/>
    </source>
</evidence>
<dbReference type="Pfam" id="PF02423">
    <property type="entry name" value="OCD_Mu_crystall"/>
    <property type="match status" value="1"/>
</dbReference>
<dbReference type="FunFam" id="3.40.50.720:FF:000311">
    <property type="entry name" value="Ornithine cyclodeaminase"/>
    <property type="match status" value="1"/>
</dbReference>
<evidence type="ECO:0000256" key="1">
    <source>
        <dbReference type="ARBA" id="ARBA00008903"/>
    </source>
</evidence>
<evidence type="ECO:0000313" key="2">
    <source>
        <dbReference type="EMBL" id="OUL57368.1"/>
    </source>
</evidence>
<dbReference type="Gene3D" id="3.40.50.720">
    <property type="entry name" value="NAD(P)-binding Rossmann-like Domain"/>
    <property type="match status" value="1"/>
</dbReference>
<gene>
    <name evidence="2" type="ORF">B1199_14480</name>
</gene>
<keyword evidence="3" id="KW-1185">Reference proteome</keyword>
<comment type="similarity">
    <text evidence="1">Belongs to the ornithine cyclodeaminase/mu-crystallin family.</text>
</comment>
<dbReference type="Proteomes" id="UP000194841">
    <property type="component" value="Unassembled WGS sequence"/>
</dbReference>
<dbReference type="SUPFAM" id="SSF51735">
    <property type="entry name" value="NAD(P)-binding Rossmann-fold domains"/>
    <property type="match status" value="1"/>
</dbReference>